<evidence type="ECO:0000313" key="3">
    <source>
        <dbReference type="Proteomes" id="UP000708208"/>
    </source>
</evidence>
<keyword evidence="3" id="KW-1185">Reference proteome</keyword>
<gene>
    <name evidence="2" type="ORF">AFUS01_LOCUS41312</name>
</gene>
<dbReference type="AlphaFoldDB" id="A0A8J2Q328"/>
<evidence type="ECO:0000256" key="1">
    <source>
        <dbReference type="SAM" id="Phobius"/>
    </source>
</evidence>
<proteinExistence type="predicted"/>
<accession>A0A8J2Q328</accession>
<feature type="transmembrane region" description="Helical" evidence="1">
    <location>
        <begin position="53"/>
        <end position="74"/>
    </location>
</feature>
<keyword evidence="1" id="KW-0472">Membrane</keyword>
<keyword evidence="1" id="KW-1133">Transmembrane helix</keyword>
<evidence type="ECO:0000313" key="2">
    <source>
        <dbReference type="EMBL" id="CAG7831571.1"/>
    </source>
</evidence>
<name>A0A8J2Q328_9HEXA</name>
<keyword evidence="1" id="KW-0812">Transmembrane</keyword>
<comment type="caution">
    <text evidence="2">The sequence shown here is derived from an EMBL/GenBank/DDBJ whole genome shotgun (WGS) entry which is preliminary data.</text>
</comment>
<protein>
    <submittedName>
        <fullName evidence="2">Uncharacterized protein</fullName>
    </submittedName>
</protein>
<reference evidence="2" key="1">
    <citation type="submission" date="2021-06" db="EMBL/GenBank/DDBJ databases">
        <authorList>
            <person name="Hodson N. C."/>
            <person name="Mongue J. A."/>
            <person name="Jaron S. K."/>
        </authorList>
    </citation>
    <scope>NUCLEOTIDE SEQUENCE</scope>
</reference>
<feature type="transmembrane region" description="Helical" evidence="1">
    <location>
        <begin position="263"/>
        <end position="284"/>
    </location>
</feature>
<dbReference type="Proteomes" id="UP000708208">
    <property type="component" value="Unassembled WGS sequence"/>
</dbReference>
<feature type="transmembrane region" description="Helical" evidence="1">
    <location>
        <begin position="190"/>
        <end position="223"/>
    </location>
</feature>
<dbReference type="EMBL" id="CAJVCH010561063">
    <property type="protein sequence ID" value="CAG7831571.1"/>
    <property type="molecule type" value="Genomic_DNA"/>
</dbReference>
<feature type="transmembrane region" description="Helical" evidence="1">
    <location>
        <begin position="80"/>
        <end position="105"/>
    </location>
</feature>
<sequence>MESHQIVTPALLEQLKRCFTIGSLIHSNPYDWDKKEGFPVNLKSKLKLGLFRFNVITSLASALFCALRCAQICLDEMSPIWLKFYMAFSVVTFGSVPVFVLVFVLKRIEFAIFMQRLTRFLITYSQLHVSGNLKARVKWSKLVSISLQLARVATGTNCTLIGLNAIFRPESPEFFTSLWPKDECPLIFRLFLLLVLTVFVSVLWSFATLLLASFIYFTCPIFVVLDELRWNSGMENFNETKKQFKTFRQVELLTQEFNATYSYVFPALKLAWAGLVILSFYGAIRFHELFYSDKDLRACARFTNGRSTFPTYEFIKCNEPDTTLSKFWELETLFEKKRLTTVAPDCENYSLQHYSRDENEVNDDFGF</sequence>
<organism evidence="2 3">
    <name type="scientific">Allacma fusca</name>
    <dbReference type="NCBI Taxonomy" id="39272"/>
    <lineage>
        <taxon>Eukaryota</taxon>
        <taxon>Metazoa</taxon>
        <taxon>Ecdysozoa</taxon>
        <taxon>Arthropoda</taxon>
        <taxon>Hexapoda</taxon>
        <taxon>Collembola</taxon>
        <taxon>Symphypleona</taxon>
        <taxon>Sminthuridae</taxon>
        <taxon>Allacma</taxon>
    </lineage>
</organism>